<evidence type="ECO:0000313" key="1">
    <source>
        <dbReference type="EMBL" id="OKS84524.1"/>
    </source>
</evidence>
<dbReference type="EMBL" id="MPPL01000002">
    <property type="protein sequence ID" value="OKS84524.1"/>
    <property type="molecule type" value="Genomic_DNA"/>
</dbReference>
<dbReference type="AlphaFoldDB" id="A0A1Q5ZRY7"/>
<organism evidence="1 2">
    <name type="scientific">Mucilaginibacter polytrichastri</name>
    <dbReference type="NCBI Taxonomy" id="1302689"/>
    <lineage>
        <taxon>Bacteria</taxon>
        <taxon>Pseudomonadati</taxon>
        <taxon>Bacteroidota</taxon>
        <taxon>Sphingobacteriia</taxon>
        <taxon>Sphingobacteriales</taxon>
        <taxon>Sphingobacteriaceae</taxon>
        <taxon>Mucilaginibacter</taxon>
    </lineage>
</organism>
<dbReference type="Proteomes" id="UP000186720">
    <property type="component" value="Unassembled WGS sequence"/>
</dbReference>
<gene>
    <name evidence="1" type="ORF">RG47T_5214</name>
</gene>
<name>A0A1Q5ZRY7_9SPHI</name>
<reference evidence="1 2" key="1">
    <citation type="submission" date="2016-11" db="EMBL/GenBank/DDBJ databases">
        <title>Whole Genome Sequencing of Mucilaginibacter polytrichastri RG4-7(T) isolated from the moss sample.</title>
        <authorList>
            <person name="Li Y."/>
        </authorList>
    </citation>
    <scope>NUCLEOTIDE SEQUENCE [LARGE SCALE GENOMIC DNA]</scope>
    <source>
        <strain evidence="1 2">RG4-7</strain>
    </source>
</reference>
<evidence type="ECO:0000313" key="2">
    <source>
        <dbReference type="Proteomes" id="UP000186720"/>
    </source>
</evidence>
<protein>
    <submittedName>
        <fullName evidence="1">Uncharacterized protein</fullName>
    </submittedName>
</protein>
<comment type="caution">
    <text evidence="1">The sequence shown here is derived from an EMBL/GenBank/DDBJ whole genome shotgun (WGS) entry which is preliminary data.</text>
</comment>
<sequence length="39" mass="4484">MISPVSKYVTIQEMGVTKTKISIIYTLPLKFKSLNFNHL</sequence>
<keyword evidence="2" id="KW-1185">Reference proteome</keyword>
<accession>A0A1Q5ZRY7</accession>
<proteinExistence type="predicted"/>
<dbReference type="STRING" id="1302689.RG47T_5214"/>